<feature type="non-terminal residue" evidence="1">
    <location>
        <position position="107"/>
    </location>
</feature>
<protein>
    <submittedName>
        <fullName evidence="1">Uncharacterized protein</fullName>
    </submittedName>
</protein>
<dbReference type="AlphaFoldDB" id="A0A0F9AN41"/>
<sequence>MGFIEDGTGSGIKAKVNKLNQLVVRSIVELDINHIAERFSESYFTQAIDAGPVAGEYTLYFKNTSEKDFIINALDGYVTDTNVVWLLVEATGTTTGTEIVPVNFNIG</sequence>
<reference evidence="1" key="1">
    <citation type="journal article" date="2015" name="Nature">
        <title>Complex archaea that bridge the gap between prokaryotes and eukaryotes.</title>
        <authorList>
            <person name="Spang A."/>
            <person name="Saw J.H."/>
            <person name="Jorgensen S.L."/>
            <person name="Zaremba-Niedzwiedzka K."/>
            <person name="Martijn J."/>
            <person name="Lind A.E."/>
            <person name="van Eijk R."/>
            <person name="Schleper C."/>
            <person name="Guy L."/>
            <person name="Ettema T.J."/>
        </authorList>
    </citation>
    <scope>NUCLEOTIDE SEQUENCE</scope>
</reference>
<organism evidence="1">
    <name type="scientific">marine sediment metagenome</name>
    <dbReference type="NCBI Taxonomy" id="412755"/>
    <lineage>
        <taxon>unclassified sequences</taxon>
        <taxon>metagenomes</taxon>
        <taxon>ecological metagenomes</taxon>
    </lineage>
</organism>
<proteinExistence type="predicted"/>
<comment type="caution">
    <text evidence="1">The sequence shown here is derived from an EMBL/GenBank/DDBJ whole genome shotgun (WGS) entry which is preliminary data.</text>
</comment>
<accession>A0A0F9AN41</accession>
<evidence type="ECO:0000313" key="1">
    <source>
        <dbReference type="EMBL" id="KKL11054.1"/>
    </source>
</evidence>
<name>A0A0F9AN41_9ZZZZ</name>
<dbReference type="EMBL" id="LAZR01041808">
    <property type="protein sequence ID" value="KKL11054.1"/>
    <property type="molecule type" value="Genomic_DNA"/>
</dbReference>
<gene>
    <name evidence="1" type="ORF">LCGC14_2549640</name>
</gene>